<organism evidence="11 12">
    <name type="scientific">Talaromyces islandicus</name>
    <name type="common">Penicillium islandicum</name>
    <dbReference type="NCBI Taxonomy" id="28573"/>
    <lineage>
        <taxon>Eukaryota</taxon>
        <taxon>Fungi</taxon>
        <taxon>Dikarya</taxon>
        <taxon>Ascomycota</taxon>
        <taxon>Pezizomycotina</taxon>
        <taxon>Eurotiomycetes</taxon>
        <taxon>Eurotiomycetidae</taxon>
        <taxon>Eurotiales</taxon>
        <taxon>Trichocomaceae</taxon>
        <taxon>Talaromyces</taxon>
        <taxon>Talaromyces sect. Islandici</taxon>
    </lineage>
</organism>
<keyword evidence="5 9" id="KW-1133">Transmembrane helix</keyword>
<evidence type="ECO:0000256" key="2">
    <source>
        <dbReference type="ARBA" id="ARBA00008335"/>
    </source>
</evidence>
<keyword evidence="12" id="KW-1185">Reference proteome</keyword>
<feature type="transmembrane region" description="Helical" evidence="9">
    <location>
        <begin position="238"/>
        <end position="257"/>
    </location>
</feature>
<reference evidence="11 12" key="1">
    <citation type="submission" date="2015-04" db="EMBL/GenBank/DDBJ databases">
        <authorList>
            <person name="Syromyatnikov M.Y."/>
            <person name="Popov V.N."/>
        </authorList>
    </citation>
    <scope>NUCLEOTIDE SEQUENCE [LARGE SCALE GENOMIC DNA]</scope>
    <source>
        <strain evidence="11">WF-38-12</strain>
    </source>
</reference>
<sequence>MDYRMRSISACPPEDGSKLGGAGQTTPPKTQHPPKNKQYRLRLWGIIAGLCVINLLCALEGTVLITSLPTIAAELDLGDKFVWVNNVFSLSAAVIIPSCGQLADLFGRRWVTLVIVTVYLVGSVICGAAQDASMLITGRVIQGMGSGGVEMIVPVVIADLVPLRQRGNYMALVLGIFALGTILGPILGGVIIQTTTWRWIFYMNIPICGVGLIILFFFLRVGHNREISSMQRLKMIDVMGASILVMASVSVLLALTYGGSRYSWSSAHILAPLFLGISGLVLYMLYERSQFCVQPMTPPRLFGSLSSVVLSVNTVINAFLLQCVTFFLPVYFQAILGSRPYTSGIQLLPSVLMAVPGAAIAAWVLTRTGKYKFLHLFGFALVSLGLGLFSILGPHTSTAEWVLFQLVAAAGSGMVFDSLLPAFQAGQSERDQAAATATLTFLRCFANTWGFAVPTAIFNTQIEHGLDVVHDVDVRRALSHGQAFQHATSEFMGSLSQHTRGEVRNLFDAALGRVWKVSVAIAIVALLLVLLEKEVPLRKELETEYGIEGVSRRTDNDERNSRSR</sequence>
<comment type="similarity">
    <text evidence="2">Belongs to the major facilitator superfamily.</text>
</comment>
<evidence type="ECO:0000259" key="10">
    <source>
        <dbReference type="PROSITE" id="PS50850"/>
    </source>
</evidence>
<dbReference type="GO" id="GO:0005886">
    <property type="term" value="C:plasma membrane"/>
    <property type="evidence" value="ECO:0007669"/>
    <property type="project" value="TreeGrafter"/>
</dbReference>
<dbReference type="PROSITE" id="PS50850">
    <property type="entry name" value="MFS"/>
    <property type="match status" value="1"/>
</dbReference>
<evidence type="ECO:0000256" key="8">
    <source>
        <dbReference type="SAM" id="MobiDB-lite"/>
    </source>
</evidence>
<dbReference type="InterPro" id="IPR020846">
    <property type="entry name" value="MFS_dom"/>
</dbReference>
<evidence type="ECO:0000256" key="3">
    <source>
        <dbReference type="ARBA" id="ARBA00022448"/>
    </source>
</evidence>
<proteinExistence type="inferred from homology"/>
<dbReference type="PANTHER" id="PTHR23501">
    <property type="entry name" value="MAJOR FACILITATOR SUPERFAMILY"/>
    <property type="match status" value="1"/>
</dbReference>
<feature type="region of interest" description="Disordered" evidence="8">
    <location>
        <begin position="1"/>
        <end position="35"/>
    </location>
</feature>
<dbReference type="Proteomes" id="UP000054383">
    <property type="component" value="Unassembled WGS sequence"/>
</dbReference>
<dbReference type="GO" id="GO:0022857">
    <property type="term" value="F:transmembrane transporter activity"/>
    <property type="evidence" value="ECO:0007669"/>
    <property type="project" value="InterPro"/>
</dbReference>
<dbReference type="SUPFAM" id="SSF103473">
    <property type="entry name" value="MFS general substrate transporter"/>
    <property type="match status" value="1"/>
</dbReference>
<dbReference type="OMA" id="KKVMMFI"/>
<feature type="transmembrane region" description="Helical" evidence="9">
    <location>
        <begin position="110"/>
        <end position="130"/>
    </location>
</feature>
<dbReference type="PANTHER" id="PTHR23501:SF187">
    <property type="entry name" value="MAJOR FACILITATOR SUPERFAMILY (MFS) PROFILE DOMAIN-CONTAINING PROTEIN"/>
    <property type="match status" value="1"/>
</dbReference>
<evidence type="ECO:0000256" key="7">
    <source>
        <dbReference type="ARBA" id="ARBA00023180"/>
    </source>
</evidence>
<dbReference type="InterPro" id="IPR036259">
    <property type="entry name" value="MFS_trans_sf"/>
</dbReference>
<feature type="transmembrane region" description="Helical" evidence="9">
    <location>
        <begin position="307"/>
        <end position="332"/>
    </location>
</feature>
<accession>A0A0U1M9J0</accession>
<feature type="transmembrane region" description="Helical" evidence="9">
    <location>
        <begin position="169"/>
        <end position="193"/>
    </location>
</feature>
<dbReference type="OrthoDB" id="10021397at2759"/>
<evidence type="ECO:0000313" key="11">
    <source>
        <dbReference type="EMBL" id="CRG91630.1"/>
    </source>
</evidence>
<keyword evidence="6 9" id="KW-0472">Membrane</keyword>
<feature type="transmembrane region" description="Helical" evidence="9">
    <location>
        <begin position="373"/>
        <end position="395"/>
    </location>
</feature>
<evidence type="ECO:0000256" key="6">
    <source>
        <dbReference type="ARBA" id="ARBA00023136"/>
    </source>
</evidence>
<dbReference type="EMBL" id="CVMT01000010">
    <property type="protein sequence ID" value="CRG91630.1"/>
    <property type="molecule type" value="Genomic_DNA"/>
</dbReference>
<evidence type="ECO:0000313" key="12">
    <source>
        <dbReference type="Proteomes" id="UP000054383"/>
    </source>
</evidence>
<keyword evidence="3" id="KW-0813">Transport</keyword>
<evidence type="ECO:0000256" key="9">
    <source>
        <dbReference type="SAM" id="Phobius"/>
    </source>
</evidence>
<feature type="transmembrane region" description="Helical" evidence="9">
    <location>
        <begin position="81"/>
        <end position="103"/>
    </location>
</feature>
<dbReference type="Gene3D" id="1.20.1720.10">
    <property type="entry name" value="Multidrug resistance protein D"/>
    <property type="match status" value="1"/>
</dbReference>
<dbReference type="InterPro" id="IPR011701">
    <property type="entry name" value="MFS"/>
</dbReference>
<feature type="transmembrane region" description="Helical" evidence="9">
    <location>
        <begin position="344"/>
        <end position="366"/>
    </location>
</feature>
<keyword evidence="7" id="KW-0325">Glycoprotein</keyword>
<dbReference type="PRINTS" id="PR01036">
    <property type="entry name" value="TCRTETB"/>
</dbReference>
<dbReference type="AlphaFoldDB" id="A0A0U1M9J0"/>
<feature type="transmembrane region" description="Helical" evidence="9">
    <location>
        <begin position="43"/>
        <end position="69"/>
    </location>
</feature>
<name>A0A0U1M9J0_TALIS</name>
<dbReference type="CDD" id="cd17502">
    <property type="entry name" value="MFS_Azr1_MDR_like"/>
    <property type="match status" value="1"/>
</dbReference>
<feature type="transmembrane region" description="Helical" evidence="9">
    <location>
        <begin position="269"/>
        <end position="286"/>
    </location>
</feature>
<gene>
    <name evidence="11" type="ORF">PISL3812_08680</name>
</gene>
<dbReference type="Pfam" id="PF07690">
    <property type="entry name" value="MFS_1"/>
    <property type="match status" value="1"/>
</dbReference>
<protein>
    <submittedName>
        <fullName evidence="11">Putative MFS-type transporter C1399,02</fullName>
    </submittedName>
</protein>
<evidence type="ECO:0000256" key="5">
    <source>
        <dbReference type="ARBA" id="ARBA00022989"/>
    </source>
</evidence>
<keyword evidence="4 9" id="KW-0812">Transmembrane</keyword>
<feature type="domain" description="Major facilitator superfamily (MFS) profile" evidence="10">
    <location>
        <begin position="46"/>
        <end position="537"/>
    </location>
</feature>
<evidence type="ECO:0000256" key="1">
    <source>
        <dbReference type="ARBA" id="ARBA00004141"/>
    </source>
</evidence>
<evidence type="ECO:0000256" key="4">
    <source>
        <dbReference type="ARBA" id="ARBA00022692"/>
    </source>
</evidence>
<feature type="transmembrane region" description="Helical" evidence="9">
    <location>
        <begin position="199"/>
        <end position="218"/>
    </location>
</feature>
<comment type="subcellular location">
    <subcellularLocation>
        <location evidence="1">Membrane</location>
        <topology evidence="1">Multi-pass membrane protein</topology>
    </subcellularLocation>
</comment>
<dbReference type="Gene3D" id="1.20.1250.20">
    <property type="entry name" value="MFS general substrate transporter like domains"/>
    <property type="match status" value="1"/>
</dbReference>
<feature type="transmembrane region" description="Helical" evidence="9">
    <location>
        <begin position="136"/>
        <end position="157"/>
    </location>
</feature>
<feature type="transmembrane region" description="Helical" evidence="9">
    <location>
        <begin position="514"/>
        <end position="531"/>
    </location>
</feature>
<feature type="transmembrane region" description="Helical" evidence="9">
    <location>
        <begin position="401"/>
        <end position="420"/>
    </location>
</feature>